<organism evidence="2 3">
    <name type="scientific">Brachybacterium kimchii</name>
    <dbReference type="NCBI Taxonomy" id="2942909"/>
    <lineage>
        <taxon>Bacteria</taxon>
        <taxon>Bacillati</taxon>
        <taxon>Actinomycetota</taxon>
        <taxon>Actinomycetes</taxon>
        <taxon>Micrococcales</taxon>
        <taxon>Dermabacteraceae</taxon>
        <taxon>Brachybacterium</taxon>
    </lineage>
</organism>
<proteinExistence type="predicted"/>
<keyword evidence="1" id="KW-0472">Membrane</keyword>
<keyword evidence="1" id="KW-0812">Transmembrane</keyword>
<evidence type="ECO:0000256" key="1">
    <source>
        <dbReference type="SAM" id="Phobius"/>
    </source>
</evidence>
<evidence type="ECO:0000313" key="3">
    <source>
        <dbReference type="Proteomes" id="UP001055868"/>
    </source>
</evidence>
<dbReference type="RefSeq" id="WP_249479850.1">
    <property type="nucleotide sequence ID" value="NZ_CP097218.1"/>
</dbReference>
<keyword evidence="1" id="KW-1133">Transmembrane helix</keyword>
<reference evidence="2" key="1">
    <citation type="submission" date="2022-05" db="EMBL/GenBank/DDBJ databases">
        <title>Genomic analysis of Brachybacterium sp. CBA3104.</title>
        <authorList>
            <person name="Roh S.W."/>
            <person name="Kim Y.B."/>
            <person name="Kim Y."/>
        </authorList>
    </citation>
    <scope>NUCLEOTIDE SEQUENCE</scope>
    <source>
        <strain evidence="2">CBA3104</strain>
    </source>
</reference>
<feature type="transmembrane region" description="Helical" evidence="1">
    <location>
        <begin position="102"/>
        <end position="124"/>
    </location>
</feature>
<keyword evidence="3" id="KW-1185">Reference proteome</keyword>
<gene>
    <name evidence="2" type="ORF">M4486_03935</name>
</gene>
<evidence type="ECO:0000313" key="2">
    <source>
        <dbReference type="EMBL" id="UQN30503.1"/>
    </source>
</evidence>
<name>A0ABY4NAQ2_9MICO</name>
<dbReference type="EMBL" id="CP097218">
    <property type="protein sequence ID" value="UQN30503.1"/>
    <property type="molecule type" value="Genomic_DNA"/>
</dbReference>
<protein>
    <submittedName>
        <fullName evidence="2">Uncharacterized protein</fullName>
    </submittedName>
</protein>
<sequence>MTVPSSSRATETPEDILVIDSGDLRSSYLLPDTPENRALEQDFDRPSWADSLSMASMLSLFGSVCAVLVFLLWRGVRFALWALDHGMLSGETYPPTPSITAVVWRVLVGALFVSFVVFVSSLAIPRRAAQRLRSAPGAHNVQIPAQQIRTMPEIGGLPASMFFWLAADAGDLDAELIDGVLKSTEKSEKERRLQTRIESITAVERKRRQA</sequence>
<feature type="transmembrane region" description="Helical" evidence="1">
    <location>
        <begin position="60"/>
        <end position="82"/>
    </location>
</feature>
<dbReference type="Proteomes" id="UP001055868">
    <property type="component" value="Chromosome"/>
</dbReference>
<accession>A0ABY4NAQ2</accession>